<dbReference type="STRING" id="71717.A0A4Y7TGA7"/>
<keyword evidence="10" id="KW-1015">Disulfide bond</keyword>
<dbReference type="OrthoDB" id="3496539at2759"/>
<dbReference type="AlphaFoldDB" id="A0A4Y7TGA7"/>
<dbReference type="CDD" id="cd21175">
    <property type="entry name" value="LPMO_AA9"/>
    <property type="match status" value="1"/>
</dbReference>
<dbReference type="GO" id="GO:0030245">
    <property type="term" value="P:cellulose catabolic process"/>
    <property type="evidence" value="ECO:0007669"/>
    <property type="project" value="UniProtKB-KW"/>
</dbReference>
<evidence type="ECO:0000259" key="17">
    <source>
        <dbReference type="Pfam" id="PF03443"/>
    </source>
</evidence>
<evidence type="ECO:0000256" key="2">
    <source>
        <dbReference type="ARBA" id="ARBA00004613"/>
    </source>
</evidence>
<feature type="signal peptide" evidence="16">
    <location>
        <begin position="1"/>
        <end position="24"/>
    </location>
</feature>
<dbReference type="InterPro" id="IPR049892">
    <property type="entry name" value="AA9"/>
</dbReference>
<keyword evidence="12" id="KW-0624">Polysaccharide degradation</keyword>
<evidence type="ECO:0000256" key="6">
    <source>
        <dbReference type="ARBA" id="ARBA00023001"/>
    </source>
</evidence>
<feature type="domain" description="Auxiliary Activity family 9 catalytic" evidence="17">
    <location>
        <begin position="29"/>
        <end position="225"/>
    </location>
</feature>
<comment type="similarity">
    <text evidence="13">Belongs to the polysaccharide monooxygenase AA9 family.</text>
</comment>
<evidence type="ECO:0000256" key="10">
    <source>
        <dbReference type="ARBA" id="ARBA00023157"/>
    </source>
</evidence>
<evidence type="ECO:0000256" key="13">
    <source>
        <dbReference type="ARBA" id="ARBA00044502"/>
    </source>
</evidence>
<dbReference type="GO" id="GO:0046872">
    <property type="term" value="F:metal ion binding"/>
    <property type="evidence" value="ECO:0007669"/>
    <property type="project" value="UniProtKB-KW"/>
</dbReference>
<keyword evidence="8" id="KW-0186">Copper</keyword>
<dbReference type="GO" id="GO:0004497">
    <property type="term" value="F:monooxygenase activity"/>
    <property type="evidence" value="ECO:0007669"/>
    <property type="project" value="UniProtKB-KW"/>
</dbReference>
<comment type="cofactor">
    <cofactor evidence="1">
        <name>Cu(2+)</name>
        <dbReference type="ChEBI" id="CHEBI:29036"/>
    </cofactor>
</comment>
<dbReference type="PANTHER" id="PTHR33353">
    <property type="entry name" value="PUTATIVE (AFU_ORTHOLOGUE AFUA_1G12560)-RELATED"/>
    <property type="match status" value="1"/>
</dbReference>
<evidence type="ECO:0000256" key="4">
    <source>
        <dbReference type="ARBA" id="ARBA00022723"/>
    </source>
</evidence>
<keyword evidence="6" id="KW-0136">Cellulose degradation</keyword>
<proteinExistence type="inferred from homology"/>
<evidence type="ECO:0000256" key="9">
    <source>
        <dbReference type="ARBA" id="ARBA00023033"/>
    </source>
</evidence>
<protein>
    <recommendedName>
        <fullName evidence="15">lytic cellulose monooxygenase (C4-dehydrogenating)</fullName>
        <ecNumber evidence="15">1.14.99.56</ecNumber>
    </recommendedName>
</protein>
<dbReference type="GO" id="GO:0005576">
    <property type="term" value="C:extracellular region"/>
    <property type="evidence" value="ECO:0007669"/>
    <property type="project" value="UniProtKB-SubCell"/>
</dbReference>
<name>A0A4Y7TGA7_COPMI</name>
<dbReference type="Proteomes" id="UP000298030">
    <property type="component" value="Unassembled WGS sequence"/>
</dbReference>
<organism evidence="18 19">
    <name type="scientific">Coprinellus micaceus</name>
    <name type="common">Glistening ink-cap mushroom</name>
    <name type="synonym">Coprinus micaceus</name>
    <dbReference type="NCBI Taxonomy" id="71717"/>
    <lineage>
        <taxon>Eukaryota</taxon>
        <taxon>Fungi</taxon>
        <taxon>Dikarya</taxon>
        <taxon>Basidiomycota</taxon>
        <taxon>Agaricomycotina</taxon>
        <taxon>Agaricomycetes</taxon>
        <taxon>Agaricomycetidae</taxon>
        <taxon>Agaricales</taxon>
        <taxon>Agaricineae</taxon>
        <taxon>Psathyrellaceae</taxon>
        <taxon>Coprinellus</taxon>
    </lineage>
</organism>
<gene>
    <name evidence="18" type="ORF">FA13DRAFT_194086</name>
</gene>
<keyword evidence="11" id="KW-0119">Carbohydrate metabolism</keyword>
<evidence type="ECO:0000313" key="18">
    <source>
        <dbReference type="EMBL" id="TEB33210.1"/>
    </source>
</evidence>
<dbReference type="InterPro" id="IPR005103">
    <property type="entry name" value="AA9_LPMO"/>
</dbReference>
<dbReference type="Gene3D" id="2.70.50.70">
    <property type="match status" value="1"/>
</dbReference>
<sequence length="248" mass="27141">MSRGVRPNFLLLSAFAFIASHVSAHWIYEGVSTPTTNTSDATRIPKNWSPIFDATDPVIRCNANNGPAKETLTVKAGDEVVFRMREGDDFYHPGPAAMYLGMVPEGESAATWDGSGARWFKIKNWGTGETTEELSPGWTIPQFEWPWQTYGSVTLHATIPTEVPSGEYLLRVESTSFAVAVGVPQWWVSCAQIKVINGGGGKPPLVEIPGHIEMDDPNLQVNTYKPPIEGFRIPGPDVWPAVVDTAKV</sequence>
<comment type="subcellular location">
    <subcellularLocation>
        <location evidence="2">Secreted</location>
    </subcellularLocation>
</comment>
<feature type="chain" id="PRO_5021486816" description="lytic cellulose monooxygenase (C4-dehydrogenating)" evidence="16">
    <location>
        <begin position="25"/>
        <end position="248"/>
    </location>
</feature>
<evidence type="ECO:0000313" key="19">
    <source>
        <dbReference type="Proteomes" id="UP000298030"/>
    </source>
</evidence>
<evidence type="ECO:0000256" key="15">
    <source>
        <dbReference type="ARBA" id="ARBA00047174"/>
    </source>
</evidence>
<dbReference type="EMBL" id="QPFP01000013">
    <property type="protein sequence ID" value="TEB33210.1"/>
    <property type="molecule type" value="Genomic_DNA"/>
</dbReference>
<keyword evidence="5 16" id="KW-0732">Signal</keyword>
<keyword evidence="7" id="KW-0560">Oxidoreductase</keyword>
<accession>A0A4Y7TGA7</accession>
<evidence type="ECO:0000256" key="7">
    <source>
        <dbReference type="ARBA" id="ARBA00023002"/>
    </source>
</evidence>
<dbReference type="Pfam" id="PF03443">
    <property type="entry name" value="AA9"/>
    <property type="match status" value="1"/>
</dbReference>
<evidence type="ECO:0000256" key="14">
    <source>
        <dbReference type="ARBA" id="ARBA00045077"/>
    </source>
</evidence>
<evidence type="ECO:0000256" key="3">
    <source>
        <dbReference type="ARBA" id="ARBA00022525"/>
    </source>
</evidence>
<comment type="caution">
    <text evidence="18">The sequence shown here is derived from an EMBL/GenBank/DDBJ whole genome shotgun (WGS) entry which is preliminary data.</text>
</comment>
<keyword evidence="19" id="KW-1185">Reference proteome</keyword>
<dbReference type="EC" id="1.14.99.56" evidence="15"/>
<keyword evidence="3" id="KW-0964">Secreted</keyword>
<evidence type="ECO:0000256" key="12">
    <source>
        <dbReference type="ARBA" id="ARBA00023326"/>
    </source>
</evidence>
<reference evidence="18 19" key="1">
    <citation type="journal article" date="2019" name="Nat. Ecol. Evol.">
        <title>Megaphylogeny resolves global patterns of mushroom evolution.</title>
        <authorList>
            <person name="Varga T."/>
            <person name="Krizsan K."/>
            <person name="Foldi C."/>
            <person name="Dima B."/>
            <person name="Sanchez-Garcia M."/>
            <person name="Sanchez-Ramirez S."/>
            <person name="Szollosi G.J."/>
            <person name="Szarkandi J.G."/>
            <person name="Papp V."/>
            <person name="Albert L."/>
            <person name="Andreopoulos W."/>
            <person name="Angelini C."/>
            <person name="Antonin V."/>
            <person name="Barry K.W."/>
            <person name="Bougher N.L."/>
            <person name="Buchanan P."/>
            <person name="Buyck B."/>
            <person name="Bense V."/>
            <person name="Catcheside P."/>
            <person name="Chovatia M."/>
            <person name="Cooper J."/>
            <person name="Damon W."/>
            <person name="Desjardin D."/>
            <person name="Finy P."/>
            <person name="Geml J."/>
            <person name="Haridas S."/>
            <person name="Hughes K."/>
            <person name="Justo A."/>
            <person name="Karasinski D."/>
            <person name="Kautmanova I."/>
            <person name="Kiss B."/>
            <person name="Kocsube S."/>
            <person name="Kotiranta H."/>
            <person name="LaButti K.M."/>
            <person name="Lechner B.E."/>
            <person name="Liimatainen K."/>
            <person name="Lipzen A."/>
            <person name="Lukacs Z."/>
            <person name="Mihaltcheva S."/>
            <person name="Morgado L.N."/>
            <person name="Niskanen T."/>
            <person name="Noordeloos M.E."/>
            <person name="Ohm R.A."/>
            <person name="Ortiz-Santana B."/>
            <person name="Ovrebo C."/>
            <person name="Racz N."/>
            <person name="Riley R."/>
            <person name="Savchenko A."/>
            <person name="Shiryaev A."/>
            <person name="Soop K."/>
            <person name="Spirin V."/>
            <person name="Szebenyi C."/>
            <person name="Tomsovsky M."/>
            <person name="Tulloss R.E."/>
            <person name="Uehling J."/>
            <person name="Grigoriev I.V."/>
            <person name="Vagvolgyi C."/>
            <person name="Papp T."/>
            <person name="Martin F.M."/>
            <person name="Miettinen O."/>
            <person name="Hibbett D.S."/>
            <person name="Nagy L.G."/>
        </authorList>
    </citation>
    <scope>NUCLEOTIDE SEQUENCE [LARGE SCALE GENOMIC DNA]</scope>
    <source>
        <strain evidence="18 19">FP101781</strain>
    </source>
</reference>
<keyword evidence="9" id="KW-0503">Monooxygenase</keyword>
<evidence type="ECO:0000256" key="5">
    <source>
        <dbReference type="ARBA" id="ARBA00022729"/>
    </source>
</evidence>
<evidence type="ECO:0000256" key="8">
    <source>
        <dbReference type="ARBA" id="ARBA00023008"/>
    </source>
</evidence>
<keyword evidence="4" id="KW-0479">Metal-binding</keyword>
<evidence type="ECO:0000256" key="16">
    <source>
        <dbReference type="SAM" id="SignalP"/>
    </source>
</evidence>
<evidence type="ECO:0000256" key="11">
    <source>
        <dbReference type="ARBA" id="ARBA00023277"/>
    </source>
</evidence>
<dbReference type="PANTHER" id="PTHR33353:SF10">
    <property type="entry name" value="ENDO-BETA-1,4-GLUCANASE D"/>
    <property type="match status" value="1"/>
</dbReference>
<evidence type="ECO:0000256" key="1">
    <source>
        <dbReference type="ARBA" id="ARBA00001973"/>
    </source>
</evidence>
<comment type="catalytic activity">
    <reaction evidence="14">
        <text>[(1-&gt;4)-beta-D-glucosyl]n+m + reduced acceptor + O2 = 4-dehydro-beta-D-glucosyl-[(1-&gt;4)-beta-D-glucosyl]n-1 + [(1-&gt;4)-beta-D-glucosyl]m + acceptor + H2O.</text>
        <dbReference type="EC" id="1.14.99.56"/>
    </reaction>
</comment>